<evidence type="ECO:0000256" key="1">
    <source>
        <dbReference type="ARBA" id="ARBA00004167"/>
    </source>
</evidence>
<sequence>MYHLARLSLITLSCLALLATRAAADELDEVVGDIPAPATEAPTAARSTQFAPVELTFANYRTEVMLVALAVGLVANYFYGSQANAALSKAWERPIAEVLRQNFSLVGDGTRVLEWDSAADMLFYASGRRHCKFAQGHLMLKARQDALALLNDLAANNQERLEVEVALNDDEAKGFVFAAVPRKRSKALSRDRYDIATFAKAVSSDKVPQRMVLLSEHADVTSQLLDCGLSEKLAGDDALLEELIISDSPAEKPDSHDFKREKKLTAVIRLPQLSDANLQRFRETLAFVFYMVDFVCEGIALRPETVRKLGKARDDAFKEFARMAEHEKQEALAKTLAEKRRIELEEVGKMSPEQRRKWEEKDRKRQLKKEQGKRVRRVR</sequence>
<feature type="chain" id="PRO_5040887981" description="DUF1682-domain-containing protein" evidence="6">
    <location>
        <begin position="25"/>
        <end position="379"/>
    </location>
</feature>
<dbReference type="GO" id="GO:0005509">
    <property type="term" value="F:calcium ion binding"/>
    <property type="evidence" value="ECO:0007669"/>
    <property type="project" value="InterPro"/>
</dbReference>
<dbReference type="Pfam" id="PF07946">
    <property type="entry name" value="CCDC47"/>
    <property type="match status" value="1"/>
</dbReference>
<keyword evidence="8" id="KW-1185">Reference proteome</keyword>
<dbReference type="PANTHER" id="PTHR12883">
    <property type="entry name" value="ADIPOCYTE-SPECIFIC PROTEIN 4-RELATED"/>
    <property type="match status" value="1"/>
</dbReference>
<evidence type="ECO:0000256" key="5">
    <source>
        <dbReference type="SAM" id="MobiDB-lite"/>
    </source>
</evidence>
<proteinExistence type="predicted"/>
<keyword evidence="3" id="KW-1133">Transmembrane helix</keyword>
<evidence type="ECO:0008006" key="9">
    <source>
        <dbReference type="Google" id="ProtNLM"/>
    </source>
</evidence>
<organism evidence="7 8">
    <name type="scientific">Coemansia asiatica</name>
    <dbReference type="NCBI Taxonomy" id="1052880"/>
    <lineage>
        <taxon>Eukaryota</taxon>
        <taxon>Fungi</taxon>
        <taxon>Fungi incertae sedis</taxon>
        <taxon>Zoopagomycota</taxon>
        <taxon>Kickxellomycotina</taxon>
        <taxon>Kickxellomycetes</taxon>
        <taxon>Kickxellales</taxon>
        <taxon>Kickxellaceae</taxon>
        <taxon>Coemansia</taxon>
    </lineage>
</organism>
<evidence type="ECO:0000256" key="2">
    <source>
        <dbReference type="ARBA" id="ARBA00022692"/>
    </source>
</evidence>
<dbReference type="InterPro" id="IPR012879">
    <property type="entry name" value="CCDC47"/>
</dbReference>
<keyword evidence="4" id="KW-0472">Membrane</keyword>
<evidence type="ECO:0000256" key="4">
    <source>
        <dbReference type="ARBA" id="ARBA00023136"/>
    </source>
</evidence>
<keyword evidence="2" id="KW-0812">Transmembrane</keyword>
<dbReference type="GO" id="GO:0005783">
    <property type="term" value="C:endoplasmic reticulum"/>
    <property type="evidence" value="ECO:0007669"/>
    <property type="project" value="InterPro"/>
</dbReference>
<feature type="region of interest" description="Disordered" evidence="5">
    <location>
        <begin position="345"/>
        <end position="379"/>
    </location>
</feature>
<dbReference type="GO" id="GO:0032469">
    <property type="term" value="P:endoplasmic reticulum calcium ion homeostasis"/>
    <property type="evidence" value="ECO:0007669"/>
    <property type="project" value="InterPro"/>
</dbReference>
<dbReference type="AlphaFoldDB" id="A0A9W7XL87"/>
<comment type="caution">
    <text evidence="7">The sequence shown here is derived from an EMBL/GenBank/DDBJ whole genome shotgun (WGS) entry which is preliminary data.</text>
</comment>
<evidence type="ECO:0000256" key="6">
    <source>
        <dbReference type="SAM" id="SignalP"/>
    </source>
</evidence>
<dbReference type="Proteomes" id="UP001145021">
    <property type="component" value="Unassembled WGS sequence"/>
</dbReference>
<protein>
    <recommendedName>
        <fullName evidence="9">DUF1682-domain-containing protein</fullName>
    </recommendedName>
</protein>
<reference evidence="7" key="1">
    <citation type="submission" date="2022-07" db="EMBL/GenBank/DDBJ databases">
        <title>Phylogenomic reconstructions and comparative analyses of Kickxellomycotina fungi.</title>
        <authorList>
            <person name="Reynolds N.K."/>
            <person name="Stajich J.E."/>
            <person name="Barry K."/>
            <person name="Grigoriev I.V."/>
            <person name="Crous P."/>
            <person name="Smith M.E."/>
        </authorList>
    </citation>
    <scope>NUCLEOTIDE SEQUENCE</scope>
    <source>
        <strain evidence="7">NBRC 105413</strain>
    </source>
</reference>
<evidence type="ECO:0000313" key="8">
    <source>
        <dbReference type="Proteomes" id="UP001145021"/>
    </source>
</evidence>
<comment type="subcellular location">
    <subcellularLocation>
        <location evidence="1">Membrane</location>
        <topology evidence="1">Single-pass membrane protein</topology>
    </subcellularLocation>
</comment>
<dbReference type="PANTHER" id="PTHR12883:SF0">
    <property type="entry name" value="PAT COMPLEX SUBUNIT CCDC47"/>
    <property type="match status" value="1"/>
</dbReference>
<feature type="signal peptide" evidence="6">
    <location>
        <begin position="1"/>
        <end position="24"/>
    </location>
</feature>
<dbReference type="EMBL" id="JANBOH010000039">
    <property type="protein sequence ID" value="KAJ1647096.1"/>
    <property type="molecule type" value="Genomic_DNA"/>
</dbReference>
<gene>
    <name evidence="7" type="ORF">LPJ64_001491</name>
</gene>
<evidence type="ECO:0000256" key="3">
    <source>
        <dbReference type="ARBA" id="ARBA00022989"/>
    </source>
</evidence>
<dbReference type="GO" id="GO:0016020">
    <property type="term" value="C:membrane"/>
    <property type="evidence" value="ECO:0007669"/>
    <property type="project" value="UniProtKB-SubCell"/>
</dbReference>
<name>A0A9W7XL87_9FUNG</name>
<keyword evidence="6" id="KW-0732">Signal</keyword>
<feature type="compositionally biased region" description="Basic and acidic residues" evidence="5">
    <location>
        <begin position="345"/>
        <end position="373"/>
    </location>
</feature>
<evidence type="ECO:0000313" key="7">
    <source>
        <dbReference type="EMBL" id="KAJ1647096.1"/>
    </source>
</evidence>
<accession>A0A9W7XL87</accession>